<evidence type="ECO:0000313" key="1">
    <source>
        <dbReference type="EMBL" id="MDJ1173497.1"/>
    </source>
</evidence>
<dbReference type="EMBL" id="JAQOSO010000022">
    <property type="protein sequence ID" value="MDJ1173497.1"/>
    <property type="molecule type" value="Genomic_DNA"/>
</dbReference>
<organism evidence="1 2">
    <name type="scientific">Roseofilum capinflatum BLCC-M114</name>
    <dbReference type="NCBI Taxonomy" id="3022440"/>
    <lineage>
        <taxon>Bacteria</taxon>
        <taxon>Bacillati</taxon>
        <taxon>Cyanobacteriota</taxon>
        <taxon>Cyanophyceae</taxon>
        <taxon>Desertifilales</taxon>
        <taxon>Desertifilaceae</taxon>
        <taxon>Roseofilum</taxon>
        <taxon>Roseofilum capinflatum</taxon>
    </lineage>
</organism>
<gene>
    <name evidence="1" type="ORF">PMG25_05260</name>
</gene>
<sequence length="351" mass="39668">MKKLFFILLLTLGITSCDVVPQQTVNTGIDTLNEAIRRLESNSESWQMILEESRDKLIQEGQSTLANEVSNVLSRATSDLGVEAKCYTDFLRDRTRDELIKVRATVTGEDLQLNPVFCAPTPSAIDMNLSPDRRPLIEIAGYNLTRDSIRVFLEHSQNPDSDVSNSLDNPTSYLLTITLDKIPLDDNSERLRLELENGQKHTIGIIQAYRPPKEEFRISQIHITGSINMNDDEYIVSDQNKNIPVNTYVEVSNDSTNYRWEDCVGDEVQGYLDVQMQLNKETGVVSGQGSARYYEGTRCGQTDLQGNHSFDFRISPGESYLFQRNLSDNDGGVSYNLNFFNESVQKVIVDQ</sequence>
<keyword evidence="2" id="KW-1185">Reference proteome</keyword>
<evidence type="ECO:0008006" key="3">
    <source>
        <dbReference type="Google" id="ProtNLM"/>
    </source>
</evidence>
<evidence type="ECO:0000313" key="2">
    <source>
        <dbReference type="Proteomes" id="UP001235849"/>
    </source>
</evidence>
<name>A0ABT7B3W8_9CYAN</name>
<dbReference type="RefSeq" id="WP_283765853.1">
    <property type="nucleotide sequence ID" value="NZ_JAQOSO010000022.1"/>
</dbReference>
<dbReference type="Proteomes" id="UP001235849">
    <property type="component" value="Unassembled WGS sequence"/>
</dbReference>
<reference evidence="1 2" key="1">
    <citation type="submission" date="2023-01" db="EMBL/GenBank/DDBJ databases">
        <title>Novel diversity within Roseofilum (Cyanobacteria; Desertifilaceae) from marine benthic mats with descriptions of four novel species.</title>
        <authorList>
            <person name="Wang Y."/>
            <person name="Berthold D.E."/>
            <person name="Hu J."/>
            <person name="Lefler F.W."/>
            <person name="Laughinghouse H.D. IV."/>
        </authorList>
    </citation>
    <scope>NUCLEOTIDE SEQUENCE [LARGE SCALE GENOMIC DNA]</scope>
    <source>
        <strain evidence="1 2">BLCC-M114</strain>
    </source>
</reference>
<proteinExistence type="predicted"/>
<dbReference type="PROSITE" id="PS51257">
    <property type="entry name" value="PROKAR_LIPOPROTEIN"/>
    <property type="match status" value="1"/>
</dbReference>
<comment type="caution">
    <text evidence="1">The sequence shown here is derived from an EMBL/GenBank/DDBJ whole genome shotgun (WGS) entry which is preliminary data.</text>
</comment>
<protein>
    <recommendedName>
        <fullName evidence="3">Lipoprotein</fullName>
    </recommendedName>
</protein>
<accession>A0ABT7B3W8</accession>